<proteinExistence type="inferred from homology"/>
<gene>
    <name evidence="2" type="primary">spxA</name>
    <name evidence="2" type="ORF">CLOSAC_04420</name>
</gene>
<protein>
    <submittedName>
        <fullName evidence="2">Regulatory protein Spx</fullName>
    </submittedName>
</protein>
<dbReference type="PANTHER" id="PTHR30041">
    <property type="entry name" value="ARSENATE REDUCTASE"/>
    <property type="match status" value="1"/>
</dbReference>
<evidence type="ECO:0000313" key="2">
    <source>
        <dbReference type="EMBL" id="OOM16171.1"/>
    </source>
</evidence>
<dbReference type="PANTHER" id="PTHR30041:SF8">
    <property type="entry name" value="PROTEIN YFFB"/>
    <property type="match status" value="1"/>
</dbReference>
<dbReference type="SUPFAM" id="SSF52833">
    <property type="entry name" value="Thioredoxin-like"/>
    <property type="match status" value="1"/>
</dbReference>
<accession>A0A1S8NIT4</accession>
<comment type="similarity">
    <text evidence="1">Belongs to the ArsC family.</text>
</comment>
<evidence type="ECO:0000313" key="3">
    <source>
        <dbReference type="Proteomes" id="UP000191154"/>
    </source>
</evidence>
<dbReference type="AlphaFoldDB" id="A0A1S8NIT4"/>
<sequence length="116" mass="13598">MNIQIFGTKKCFDTKKAERFFKERKVKFQFIDLNEKSMSKGELTSILKSKNINDLINTKSKDYAKLNFSNIRSSEIKAELLLKNQKVMMTPIVRNGKEATVGYEIDVWNKWINEQV</sequence>
<name>A0A1S8NIT4_CLOSA</name>
<dbReference type="EMBL" id="LZYZ01000001">
    <property type="protein sequence ID" value="OOM16171.1"/>
    <property type="molecule type" value="Genomic_DNA"/>
</dbReference>
<dbReference type="Pfam" id="PF03960">
    <property type="entry name" value="ArsC"/>
    <property type="match status" value="1"/>
</dbReference>
<dbReference type="STRING" id="169679.CSACC_38440"/>
<reference evidence="2 3" key="1">
    <citation type="submission" date="2016-05" db="EMBL/GenBank/DDBJ databases">
        <title>Microbial solvent formation.</title>
        <authorList>
            <person name="Poehlein A."/>
            <person name="Montoya Solano J.D."/>
            <person name="Flitsch S."/>
            <person name="Krabben P."/>
            <person name="Duerre P."/>
            <person name="Daniel R."/>
        </authorList>
    </citation>
    <scope>NUCLEOTIDE SEQUENCE [LARGE SCALE GENOMIC DNA]</scope>
    <source>
        <strain evidence="2 3">L1-8</strain>
    </source>
</reference>
<dbReference type="InterPro" id="IPR006660">
    <property type="entry name" value="Arsenate_reductase-like"/>
</dbReference>
<comment type="caution">
    <text evidence="2">The sequence shown here is derived from an EMBL/GenBank/DDBJ whole genome shotgun (WGS) entry which is preliminary data.</text>
</comment>
<dbReference type="PROSITE" id="PS51353">
    <property type="entry name" value="ARSC"/>
    <property type="match status" value="1"/>
</dbReference>
<dbReference type="Proteomes" id="UP000191154">
    <property type="component" value="Unassembled WGS sequence"/>
</dbReference>
<evidence type="ECO:0000256" key="1">
    <source>
        <dbReference type="PROSITE-ProRule" id="PRU01282"/>
    </source>
</evidence>
<dbReference type="RefSeq" id="WP_077863914.1">
    <property type="nucleotide sequence ID" value="NZ_LZYZ01000001.1"/>
</dbReference>
<dbReference type="InterPro" id="IPR036249">
    <property type="entry name" value="Thioredoxin-like_sf"/>
</dbReference>
<organism evidence="2 3">
    <name type="scientific">Clostridium saccharobutylicum</name>
    <dbReference type="NCBI Taxonomy" id="169679"/>
    <lineage>
        <taxon>Bacteria</taxon>
        <taxon>Bacillati</taxon>
        <taxon>Bacillota</taxon>
        <taxon>Clostridia</taxon>
        <taxon>Eubacteriales</taxon>
        <taxon>Clostridiaceae</taxon>
        <taxon>Clostridium</taxon>
    </lineage>
</organism>
<dbReference type="Gene3D" id="3.40.30.10">
    <property type="entry name" value="Glutaredoxin"/>
    <property type="match status" value="1"/>
</dbReference>